<sequence length="91" mass="10675">MEKDRNKDTCSMDLKSDKPMREPKWGESGIEVKVEKLRNVVRNLEREFVEITKYMNQLIGHSHVDGKIVKELLHPHSIEASFYPYKSTSLE</sequence>
<evidence type="ECO:0000313" key="5">
    <source>
        <dbReference type="EMBL" id="KKL99576.1"/>
    </source>
</evidence>
<comment type="caution">
    <text evidence="6">The sequence shown here is derived from an EMBL/GenBank/DDBJ whole genome shotgun (WGS) entry which is preliminary data.</text>
</comment>
<dbReference type="EMBL" id="LAZR01031324">
    <property type="protein sequence ID" value="KKL54092.1"/>
    <property type="molecule type" value="Genomic_DNA"/>
</dbReference>
<keyword evidence="1" id="KW-0175">Coiled coil</keyword>
<accession>A0A0F9KE77</accession>
<gene>
    <name evidence="6" type="ORF">LCGC14_1714790</name>
    <name evidence="5" type="ORF">LCGC14_1812950</name>
    <name evidence="4" type="ORF">LCGC14_2268900</name>
    <name evidence="3" type="ORF">LCGC14_2757040</name>
</gene>
<dbReference type="EMBL" id="LAZR01015349">
    <property type="protein sequence ID" value="KKM13580.1"/>
    <property type="molecule type" value="Genomic_DNA"/>
</dbReference>
<evidence type="ECO:0000313" key="3">
    <source>
        <dbReference type="EMBL" id="KKK87056.1"/>
    </source>
</evidence>
<evidence type="ECO:0000313" key="4">
    <source>
        <dbReference type="EMBL" id="KKL54092.1"/>
    </source>
</evidence>
<evidence type="ECO:0000256" key="1">
    <source>
        <dbReference type="SAM" id="Coils"/>
    </source>
</evidence>
<organism evidence="6">
    <name type="scientific">marine sediment metagenome</name>
    <dbReference type="NCBI Taxonomy" id="412755"/>
    <lineage>
        <taxon>unclassified sequences</taxon>
        <taxon>metagenomes</taxon>
        <taxon>ecological metagenomes</taxon>
    </lineage>
</organism>
<dbReference type="EMBL" id="LAZR01050573">
    <property type="protein sequence ID" value="KKK87056.1"/>
    <property type="molecule type" value="Genomic_DNA"/>
</dbReference>
<dbReference type="EMBL" id="LAZR01017642">
    <property type="protein sequence ID" value="KKL99576.1"/>
    <property type="molecule type" value="Genomic_DNA"/>
</dbReference>
<feature type="region of interest" description="Disordered" evidence="2">
    <location>
        <begin position="1"/>
        <end position="25"/>
    </location>
</feature>
<name>A0A0F9KE77_9ZZZZ</name>
<evidence type="ECO:0000313" key="6">
    <source>
        <dbReference type="EMBL" id="KKM13580.1"/>
    </source>
</evidence>
<evidence type="ECO:0000256" key="2">
    <source>
        <dbReference type="SAM" id="MobiDB-lite"/>
    </source>
</evidence>
<proteinExistence type="predicted"/>
<feature type="coiled-coil region" evidence="1">
    <location>
        <begin position="27"/>
        <end position="54"/>
    </location>
</feature>
<reference evidence="6" key="1">
    <citation type="journal article" date="2015" name="Nature">
        <title>Complex archaea that bridge the gap between prokaryotes and eukaryotes.</title>
        <authorList>
            <person name="Spang A."/>
            <person name="Saw J.H."/>
            <person name="Jorgensen S.L."/>
            <person name="Zaremba-Niedzwiedzka K."/>
            <person name="Martijn J."/>
            <person name="Lind A.E."/>
            <person name="van Eijk R."/>
            <person name="Schleper C."/>
            <person name="Guy L."/>
            <person name="Ettema T.J."/>
        </authorList>
    </citation>
    <scope>NUCLEOTIDE SEQUENCE</scope>
</reference>
<dbReference type="AlphaFoldDB" id="A0A0F9KE77"/>
<protein>
    <submittedName>
        <fullName evidence="6">Uncharacterized protein</fullName>
    </submittedName>
</protein>